<accession>A0ABT7L7G3</accession>
<evidence type="ECO:0000313" key="3">
    <source>
        <dbReference type="Proteomes" id="UP001235343"/>
    </source>
</evidence>
<dbReference type="EMBL" id="JASTZU010000048">
    <property type="protein sequence ID" value="MDL4841808.1"/>
    <property type="molecule type" value="Genomic_DNA"/>
</dbReference>
<protein>
    <submittedName>
        <fullName evidence="2">Anti-repressor SinI family protein</fullName>
    </submittedName>
</protein>
<dbReference type="InterPro" id="IPR036281">
    <property type="entry name" value="SinR/SinI_dimer_dom_sf"/>
</dbReference>
<dbReference type="PROSITE" id="PS51500">
    <property type="entry name" value="SIN"/>
    <property type="match status" value="1"/>
</dbReference>
<organism evidence="2 3">
    <name type="scientific">Aquibacillus rhizosphaerae</name>
    <dbReference type="NCBI Taxonomy" id="3051431"/>
    <lineage>
        <taxon>Bacteria</taxon>
        <taxon>Bacillati</taxon>
        <taxon>Bacillota</taxon>
        <taxon>Bacilli</taxon>
        <taxon>Bacillales</taxon>
        <taxon>Bacillaceae</taxon>
        <taxon>Aquibacillus</taxon>
    </lineage>
</organism>
<dbReference type="SUPFAM" id="SSF47406">
    <property type="entry name" value="SinR repressor dimerisation domain-like"/>
    <property type="match status" value="1"/>
</dbReference>
<keyword evidence="3" id="KW-1185">Reference proteome</keyword>
<sequence length="43" mass="5200">MERTNNTGQYIDKEWILLIALAKHMGMTIEEIRFFLKEMESHM</sequence>
<proteinExistence type="predicted"/>
<feature type="domain" description="Sin" evidence="1">
    <location>
        <begin position="2"/>
        <end position="40"/>
    </location>
</feature>
<evidence type="ECO:0000259" key="1">
    <source>
        <dbReference type="PROSITE" id="PS51500"/>
    </source>
</evidence>
<reference evidence="2 3" key="1">
    <citation type="submission" date="2023-06" db="EMBL/GenBank/DDBJ databases">
        <title>Aquibacillus rhizosphaerae LR5S19.</title>
        <authorList>
            <person name="Sun J.-Q."/>
        </authorList>
    </citation>
    <scope>NUCLEOTIDE SEQUENCE [LARGE SCALE GENOMIC DNA]</scope>
    <source>
        <strain evidence="2 3">LR5S19</strain>
    </source>
</reference>
<dbReference type="InterPro" id="IPR010981">
    <property type="entry name" value="SinR/SinI_dimer_dom"/>
</dbReference>
<gene>
    <name evidence="2" type="ORF">QQS35_15315</name>
</gene>
<comment type="caution">
    <text evidence="2">The sequence shown here is derived from an EMBL/GenBank/DDBJ whole genome shotgun (WGS) entry which is preliminary data.</text>
</comment>
<name>A0ABT7L7G3_9BACI</name>
<dbReference type="Pfam" id="PF08671">
    <property type="entry name" value="SinI"/>
    <property type="match status" value="1"/>
</dbReference>
<dbReference type="Proteomes" id="UP001235343">
    <property type="component" value="Unassembled WGS sequence"/>
</dbReference>
<evidence type="ECO:0000313" key="2">
    <source>
        <dbReference type="EMBL" id="MDL4841808.1"/>
    </source>
</evidence>
<dbReference type="RefSeq" id="WP_285933089.1">
    <property type="nucleotide sequence ID" value="NZ_JASTZU010000048.1"/>
</dbReference>